<dbReference type="RefSeq" id="WP_326441654.1">
    <property type="nucleotide sequence ID" value="NZ_JAYMFH010000001.1"/>
</dbReference>
<sequence>MNMYPSHRFALQLWRSWSEAHPVTLREFHLSGKRRGFELPSRLLSGSAVLKAPASTHGEIAAIFDELAQRFPKGAGSFCVSLVEGSPLEVLVGRKPGVRSSSSVKRHQCDRGLPRNAFLEIAPGVWNSSPELVFAQMASHLTYGELLALGYELCGSYPIAGQDGFLVRRPLTTPERLSAFLEQLSDIRAVKLARSAAAQVRRKSASIMETEVAIVALTPRRRGGLGLPGGRLNEPFNLSERGRRIARQKYVVGDLCWWECGVVLEYDGRAVHGSNEARIRDSRRRDALLAEGVEVVTVTSAQFANVYEFSEIAASVSEKAGKRFRGWSSEQVETHMELRRQVRKFHREHFPPDN</sequence>
<keyword evidence="2" id="KW-1185">Reference proteome</keyword>
<reference evidence="1 2" key="1">
    <citation type="submission" date="2024-01" db="EMBL/GenBank/DDBJ databases">
        <title>novel species in genus Adlercreutzia.</title>
        <authorList>
            <person name="Liu X."/>
        </authorList>
    </citation>
    <scope>NUCLEOTIDE SEQUENCE [LARGE SCALE GENOMIC DNA]</scope>
    <source>
        <strain evidence="1 2">R22</strain>
    </source>
</reference>
<accession>A0ABU6IWT4</accession>
<proteinExistence type="predicted"/>
<evidence type="ECO:0000313" key="1">
    <source>
        <dbReference type="EMBL" id="MEC4294140.1"/>
    </source>
</evidence>
<comment type="caution">
    <text evidence="1">The sequence shown here is derived from an EMBL/GenBank/DDBJ whole genome shotgun (WGS) entry which is preliminary data.</text>
</comment>
<evidence type="ECO:0000313" key="2">
    <source>
        <dbReference type="Proteomes" id="UP001343724"/>
    </source>
</evidence>
<dbReference type="EMBL" id="JAYMFH010000001">
    <property type="protein sequence ID" value="MEC4294140.1"/>
    <property type="molecule type" value="Genomic_DNA"/>
</dbReference>
<organism evidence="1 2">
    <name type="scientific">Adlercreutzia shanghongiae</name>
    <dbReference type="NCBI Taxonomy" id="3111773"/>
    <lineage>
        <taxon>Bacteria</taxon>
        <taxon>Bacillati</taxon>
        <taxon>Actinomycetota</taxon>
        <taxon>Coriobacteriia</taxon>
        <taxon>Eggerthellales</taxon>
        <taxon>Eggerthellaceae</taxon>
        <taxon>Adlercreutzia</taxon>
    </lineage>
</organism>
<evidence type="ECO:0008006" key="3">
    <source>
        <dbReference type="Google" id="ProtNLM"/>
    </source>
</evidence>
<name>A0ABU6IWT4_9ACTN</name>
<gene>
    <name evidence="1" type="ORF">VJ920_02310</name>
</gene>
<protein>
    <recommendedName>
        <fullName evidence="3">DUF559 domain-containing protein</fullName>
    </recommendedName>
</protein>
<dbReference type="Proteomes" id="UP001343724">
    <property type="component" value="Unassembled WGS sequence"/>
</dbReference>